<reference evidence="1" key="1">
    <citation type="submission" date="2023-04" db="EMBL/GenBank/DDBJ databases">
        <title>A chromosome-level genome assembly of the parasitoid wasp Eretmocerus hayati.</title>
        <authorList>
            <person name="Zhong Y."/>
            <person name="Liu S."/>
            <person name="Liu Y."/>
        </authorList>
    </citation>
    <scope>NUCLEOTIDE SEQUENCE</scope>
    <source>
        <strain evidence="1">ZJU_SS_LIU_2023</strain>
    </source>
</reference>
<proteinExistence type="predicted"/>
<protein>
    <submittedName>
        <fullName evidence="1">Uncharacterized protein</fullName>
    </submittedName>
</protein>
<dbReference type="Proteomes" id="UP001239111">
    <property type="component" value="Chromosome 2"/>
</dbReference>
<name>A0ACC2P9N8_9HYME</name>
<sequence>MFKKVTEFSKELVFEIRQESSGAKNESINSSLYLLNMRNEELEKKYRNVTGESIIDIILTRKQDSVQQKSKQLLEKLKTLKDHFDSEFGTIKYEHGNLLSAMEKGIREQSERIDAMKKVSGNQMDKVNQRLFEEEDRLQNMYKEASEEQRNATYLLDKKLSIFQSKLKEILISF</sequence>
<comment type="caution">
    <text evidence="1">The sequence shown here is derived from an EMBL/GenBank/DDBJ whole genome shotgun (WGS) entry which is preliminary data.</text>
</comment>
<accession>A0ACC2P9N8</accession>
<dbReference type="EMBL" id="CM056742">
    <property type="protein sequence ID" value="KAJ8679813.1"/>
    <property type="molecule type" value="Genomic_DNA"/>
</dbReference>
<keyword evidence="2" id="KW-1185">Reference proteome</keyword>
<gene>
    <name evidence="1" type="ORF">QAD02_015600</name>
</gene>
<organism evidence="1 2">
    <name type="scientific">Eretmocerus hayati</name>
    <dbReference type="NCBI Taxonomy" id="131215"/>
    <lineage>
        <taxon>Eukaryota</taxon>
        <taxon>Metazoa</taxon>
        <taxon>Ecdysozoa</taxon>
        <taxon>Arthropoda</taxon>
        <taxon>Hexapoda</taxon>
        <taxon>Insecta</taxon>
        <taxon>Pterygota</taxon>
        <taxon>Neoptera</taxon>
        <taxon>Endopterygota</taxon>
        <taxon>Hymenoptera</taxon>
        <taxon>Apocrita</taxon>
        <taxon>Proctotrupomorpha</taxon>
        <taxon>Chalcidoidea</taxon>
        <taxon>Aphelinidae</taxon>
        <taxon>Aphelininae</taxon>
        <taxon>Eretmocerus</taxon>
    </lineage>
</organism>
<evidence type="ECO:0000313" key="2">
    <source>
        <dbReference type="Proteomes" id="UP001239111"/>
    </source>
</evidence>
<evidence type="ECO:0000313" key="1">
    <source>
        <dbReference type="EMBL" id="KAJ8679813.1"/>
    </source>
</evidence>